<feature type="transmembrane region" description="Helical" evidence="2">
    <location>
        <begin position="729"/>
        <end position="752"/>
    </location>
</feature>
<feature type="transmembrane region" description="Helical" evidence="2">
    <location>
        <begin position="328"/>
        <end position="349"/>
    </location>
</feature>
<feature type="transmembrane region" description="Helical" evidence="2">
    <location>
        <begin position="492"/>
        <end position="513"/>
    </location>
</feature>
<feature type="transmembrane region" description="Helical" evidence="2">
    <location>
        <begin position="433"/>
        <end position="455"/>
    </location>
</feature>
<keyword evidence="2" id="KW-1133">Transmembrane helix</keyword>
<sequence length="845" mass="93422">MSRPDHHPPADKLHLLSSPVVRRARQGSGNGSQSEGHGAGGAGLEYKYTEEEDEIPDLIRHEEPTLLELLVDVFLAANLNIFAETQKVTSVERFKGFIGYFCLLWLTWFLVTIFDVCFVTDSIFARVTRAIQLGVLVGFVVVAPNFDPMDLDSSTMRALSIILAVSRASLTFEYGSLLRHLRRFKRTRLPIYLQMGTHVVASLVYLGVVFAFDHNDNNRGYIAWYIISGIEAIVSILLSNLSPILSLTRTHLMKRVSLLTVLIMGDGIIDLAKEVLIIVKNANAWDAMTVGLLAAAAATTYSIFLIYFDWMKGRYYLPAIRQQLWASLHLPFHLALALHIQSFTQWLLWSKFWTAFNQPIIFYSNESLTSFAARDSVRAKVDQFLHDYPSQQPTSWDSVINTQNTINDALNNITTIPNSFWENPGERAPGFDIFNQSFSVIGAVLSNTIFLAFGIPNDIVTRPNQPNSAGAMKGAAFQFRAEAETWNLCKLVFAYGYIAAGSTMILMAILAMISRPTPLEAWHKVRYGLVFLLAVGVGVTASLLVDDNRSEAFLKSPWVLCTITFVWHIKGISGGERRCVLIAIQILSDSRVLLLGEPTSGLDAFTAKSIMDVLCGLAAEGRTLIISVHQAGLDIYSKFGNMLLLTQDGRTAYSGAAKDMMGYFAKQGYPFARKRPGEQGEGGQFVPAMERHRIPDRRQPREPASFGAFHSHPGTGATRSFRSEAAISATGLALSIANAMGGVLSIDIPAFFRAVNYLSPIRYALRIVAAFSLRGVHFTCAEGKPGTDGRCHIGTGEEVLRLYKLREDPVVNIAALAACVVVYRVLDFVLLKLARMARKAGDPRE</sequence>
<dbReference type="AlphaFoldDB" id="A0A0F7ZSC8"/>
<evidence type="ECO:0000313" key="4">
    <source>
        <dbReference type="EMBL" id="KJZ71138.1"/>
    </source>
</evidence>
<feature type="transmembrane region" description="Helical" evidence="2">
    <location>
        <begin position="189"/>
        <end position="210"/>
    </location>
</feature>
<evidence type="ECO:0000256" key="1">
    <source>
        <dbReference type="SAM" id="MobiDB-lite"/>
    </source>
</evidence>
<keyword evidence="2" id="KW-0812">Transmembrane</keyword>
<feature type="compositionally biased region" description="Basic and acidic residues" evidence="1">
    <location>
        <begin position="1"/>
        <end position="14"/>
    </location>
</feature>
<dbReference type="InterPro" id="IPR003439">
    <property type="entry name" value="ABC_transporter-like_ATP-bd"/>
</dbReference>
<evidence type="ECO:0000256" key="2">
    <source>
        <dbReference type="SAM" id="Phobius"/>
    </source>
</evidence>
<evidence type="ECO:0000259" key="3">
    <source>
        <dbReference type="PROSITE" id="PS50893"/>
    </source>
</evidence>
<dbReference type="GO" id="GO:0016887">
    <property type="term" value="F:ATP hydrolysis activity"/>
    <property type="evidence" value="ECO:0007669"/>
    <property type="project" value="InterPro"/>
</dbReference>
<dbReference type="InterPro" id="IPR017871">
    <property type="entry name" value="ABC_transporter-like_CS"/>
</dbReference>
<keyword evidence="5" id="KW-1185">Reference proteome</keyword>
<dbReference type="GO" id="GO:0005524">
    <property type="term" value="F:ATP binding"/>
    <property type="evidence" value="ECO:0007669"/>
    <property type="project" value="InterPro"/>
</dbReference>
<feature type="transmembrane region" description="Helical" evidence="2">
    <location>
        <begin position="285"/>
        <end position="308"/>
    </location>
</feature>
<feature type="transmembrane region" description="Helical" evidence="2">
    <location>
        <begin position="256"/>
        <end position="279"/>
    </location>
</feature>
<gene>
    <name evidence="4" type="ORF">HIM_09492</name>
</gene>
<dbReference type="OrthoDB" id="3177213at2759"/>
<name>A0A0F7ZSC8_9HYPO</name>
<dbReference type="PANTHER" id="PTHR42101">
    <property type="entry name" value="CHROMOSOME 16, WHOLE GENOME SHOTGUN SEQUENCE"/>
    <property type="match status" value="1"/>
</dbReference>
<accession>A0A0F7ZSC8</accession>
<organism evidence="4 5">
    <name type="scientific">Hirsutella minnesotensis 3608</name>
    <dbReference type="NCBI Taxonomy" id="1043627"/>
    <lineage>
        <taxon>Eukaryota</taxon>
        <taxon>Fungi</taxon>
        <taxon>Dikarya</taxon>
        <taxon>Ascomycota</taxon>
        <taxon>Pezizomycotina</taxon>
        <taxon>Sordariomycetes</taxon>
        <taxon>Hypocreomycetidae</taxon>
        <taxon>Hypocreales</taxon>
        <taxon>Ophiocordycipitaceae</taxon>
        <taxon>Hirsutella</taxon>
    </lineage>
</organism>
<feature type="transmembrane region" description="Helical" evidence="2">
    <location>
        <begin position="525"/>
        <end position="545"/>
    </location>
</feature>
<dbReference type="Gene3D" id="3.40.50.300">
    <property type="entry name" value="P-loop containing nucleotide triphosphate hydrolases"/>
    <property type="match status" value="1"/>
</dbReference>
<dbReference type="EMBL" id="KQ030587">
    <property type="protein sequence ID" value="KJZ71138.1"/>
    <property type="molecule type" value="Genomic_DNA"/>
</dbReference>
<dbReference type="PROSITE" id="PS00211">
    <property type="entry name" value="ABC_TRANSPORTER_1"/>
    <property type="match status" value="1"/>
</dbReference>
<dbReference type="SUPFAM" id="SSF52540">
    <property type="entry name" value="P-loop containing nucleoside triphosphate hydrolases"/>
    <property type="match status" value="1"/>
</dbReference>
<dbReference type="InterPro" id="IPR027417">
    <property type="entry name" value="P-loop_NTPase"/>
</dbReference>
<protein>
    <recommendedName>
        <fullName evidence="3">ABC transporter domain-containing protein</fullName>
    </recommendedName>
</protein>
<feature type="region of interest" description="Disordered" evidence="1">
    <location>
        <begin position="1"/>
        <end position="42"/>
    </location>
</feature>
<dbReference type="PROSITE" id="PS50893">
    <property type="entry name" value="ABC_TRANSPORTER_2"/>
    <property type="match status" value="1"/>
</dbReference>
<reference evidence="4 5" key="1">
    <citation type="journal article" date="2014" name="Genome Biol. Evol.">
        <title>Comparative genomics and transcriptomics analyses reveal divergent lifestyle features of nematode endoparasitic fungus Hirsutella minnesotensis.</title>
        <authorList>
            <person name="Lai Y."/>
            <person name="Liu K."/>
            <person name="Zhang X."/>
            <person name="Zhang X."/>
            <person name="Li K."/>
            <person name="Wang N."/>
            <person name="Shu C."/>
            <person name="Wu Y."/>
            <person name="Wang C."/>
            <person name="Bushley K.E."/>
            <person name="Xiang M."/>
            <person name="Liu X."/>
        </authorList>
    </citation>
    <scope>NUCLEOTIDE SEQUENCE [LARGE SCALE GENOMIC DNA]</scope>
    <source>
        <strain evidence="4 5">3608</strain>
    </source>
</reference>
<proteinExistence type="predicted"/>
<dbReference type="Proteomes" id="UP000054481">
    <property type="component" value="Unassembled WGS sequence"/>
</dbReference>
<feature type="transmembrane region" description="Helical" evidence="2">
    <location>
        <begin position="97"/>
        <end position="118"/>
    </location>
</feature>
<dbReference type="PANTHER" id="PTHR42101:SF1">
    <property type="entry name" value="LOW TEMPERATURE REQUIREMENT A"/>
    <property type="match status" value="1"/>
</dbReference>
<feature type="transmembrane region" description="Helical" evidence="2">
    <location>
        <begin position="810"/>
        <end position="831"/>
    </location>
</feature>
<evidence type="ECO:0000313" key="5">
    <source>
        <dbReference type="Proteomes" id="UP000054481"/>
    </source>
</evidence>
<feature type="domain" description="ABC transporter" evidence="3">
    <location>
        <begin position="455"/>
        <end position="673"/>
    </location>
</feature>
<feature type="transmembrane region" description="Helical" evidence="2">
    <location>
        <begin position="222"/>
        <end position="244"/>
    </location>
</feature>
<keyword evidence="2" id="KW-0472">Membrane</keyword>